<evidence type="ECO:0000256" key="9">
    <source>
        <dbReference type="ARBA" id="ARBA00023180"/>
    </source>
</evidence>
<dbReference type="Pfam" id="PF05609">
    <property type="entry name" value="LAP1_C"/>
    <property type="match status" value="1"/>
</dbReference>
<feature type="transmembrane region" description="Helical" evidence="14">
    <location>
        <begin position="194"/>
        <end position="212"/>
    </location>
</feature>
<keyword evidence="4 14" id="KW-0812">Transmembrane</keyword>
<dbReference type="InterPro" id="IPR008662">
    <property type="entry name" value="TOIP1/2"/>
</dbReference>
<gene>
    <name evidence="16" type="primary">TOR1AIP1</name>
</gene>
<evidence type="ECO:0000313" key="16">
    <source>
        <dbReference type="Ensembl" id="ENSCJPP00005027582.1"/>
    </source>
</evidence>
<keyword evidence="6 14" id="KW-1133">Transmembrane helix</keyword>
<evidence type="ECO:0000256" key="13">
    <source>
        <dbReference type="ARBA" id="ARBA00040724"/>
    </source>
</evidence>
<keyword evidence="7" id="KW-0175">Coiled coil</keyword>
<reference evidence="16" key="3">
    <citation type="submission" date="2025-09" db="UniProtKB">
        <authorList>
            <consortium name="Ensembl"/>
        </authorList>
    </citation>
    <scope>IDENTIFICATION</scope>
</reference>
<reference evidence="16" key="1">
    <citation type="submission" date="2015-11" db="EMBL/GenBank/DDBJ databases">
        <authorList>
            <consortium name="International Coturnix japonica Genome Analysis Consortium"/>
            <person name="Warren W."/>
            <person name="Burt D.W."/>
            <person name="Antin P.B."/>
            <person name="Lanford R."/>
            <person name="Gros J."/>
            <person name="Wilson R.K."/>
        </authorList>
    </citation>
    <scope>NUCLEOTIDE SEQUENCE [LARGE SCALE GENOMIC DNA]</scope>
</reference>
<dbReference type="Ensembl" id="ENSCJPT00005037260.1">
    <property type="protein sequence ID" value="ENSCJPP00005027582.1"/>
    <property type="gene ID" value="ENSCJPG00005021372.1"/>
</dbReference>
<comment type="similarity">
    <text evidence="1">Belongs to the TOR1AIP family.</text>
</comment>
<evidence type="ECO:0000256" key="14">
    <source>
        <dbReference type="SAM" id="Phobius"/>
    </source>
</evidence>
<evidence type="ECO:0000256" key="8">
    <source>
        <dbReference type="ARBA" id="ARBA00023136"/>
    </source>
</evidence>
<reference evidence="16" key="2">
    <citation type="submission" date="2025-08" db="UniProtKB">
        <authorList>
            <consortium name="Ensembl"/>
        </authorList>
    </citation>
    <scope>IDENTIFICATION</scope>
</reference>
<evidence type="ECO:0000256" key="11">
    <source>
        <dbReference type="ARBA" id="ARBA00037580"/>
    </source>
</evidence>
<evidence type="ECO:0000256" key="10">
    <source>
        <dbReference type="ARBA" id="ARBA00023242"/>
    </source>
</evidence>
<accession>A0A8C2UGF0</accession>
<evidence type="ECO:0000313" key="17">
    <source>
        <dbReference type="Proteomes" id="UP000694412"/>
    </source>
</evidence>
<dbReference type="Proteomes" id="UP000694412">
    <property type="component" value="Chromosome 8"/>
</dbReference>
<dbReference type="GO" id="GO:0090435">
    <property type="term" value="P:protein localization to nuclear envelope"/>
    <property type="evidence" value="ECO:0007669"/>
    <property type="project" value="Ensembl"/>
</dbReference>
<organism evidence="16 17">
    <name type="scientific">Coturnix japonica</name>
    <name type="common">Japanese quail</name>
    <name type="synonym">Coturnix coturnix japonica</name>
    <dbReference type="NCBI Taxonomy" id="93934"/>
    <lineage>
        <taxon>Eukaryota</taxon>
        <taxon>Metazoa</taxon>
        <taxon>Chordata</taxon>
        <taxon>Craniata</taxon>
        <taxon>Vertebrata</taxon>
        <taxon>Euteleostomi</taxon>
        <taxon>Archelosauria</taxon>
        <taxon>Archosauria</taxon>
        <taxon>Dinosauria</taxon>
        <taxon>Saurischia</taxon>
        <taxon>Theropoda</taxon>
        <taxon>Coelurosauria</taxon>
        <taxon>Aves</taxon>
        <taxon>Neognathae</taxon>
        <taxon>Galloanserae</taxon>
        <taxon>Galliformes</taxon>
        <taxon>Phasianidae</taxon>
        <taxon>Perdicinae</taxon>
        <taxon>Coturnix</taxon>
    </lineage>
</organism>
<dbReference type="GO" id="GO:0051117">
    <property type="term" value="F:ATPase binding"/>
    <property type="evidence" value="ECO:0007669"/>
    <property type="project" value="Ensembl"/>
</dbReference>
<keyword evidence="17" id="KW-1185">Reference proteome</keyword>
<dbReference type="GO" id="GO:0005654">
    <property type="term" value="C:nucleoplasm"/>
    <property type="evidence" value="ECO:0007669"/>
    <property type="project" value="Ensembl"/>
</dbReference>
<dbReference type="InterPro" id="IPR046753">
    <property type="entry name" value="TOIP1/2_C"/>
</dbReference>
<name>A0A8C2UGF0_COTJA</name>
<dbReference type="GO" id="GO:0071763">
    <property type="term" value="P:nuclear membrane organization"/>
    <property type="evidence" value="ECO:0007669"/>
    <property type="project" value="Ensembl"/>
</dbReference>
<dbReference type="PANTHER" id="PTHR18843">
    <property type="entry name" value="TORSIN-1A-INTERACTING PROTEIN"/>
    <property type="match status" value="1"/>
</dbReference>
<protein>
    <recommendedName>
        <fullName evidence="13">Torsin-1A-interacting protein 1</fullName>
    </recommendedName>
</protein>
<evidence type="ECO:0000259" key="15">
    <source>
        <dbReference type="Pfam" id="PF05609"/>
    </source>
</evidence>
<comment type="function">
    <text evidence="11">Required for nuclear membrane integrity. Induces TOR1A and TOR1B ATPase activity and is required for their location on the nuclear membrane. Binds to A- and B-type lamins. Possible role in membrane attachment and assembly of the nuclear lamina.</text>
</comment>
<evidence type="ECO:0000256" key="3">
    <source>
        <dbReference type="ARBA" id="ARBA00022553"/>
    </source>
</evidence>
<dbReference type="GO" id="GO:0008092">
    <property type="term" value="F:cytoskeletal protein binding"/>
    <property type="evidence" value="ECO:0007669"/>
    <property type="project" value="Ensembl"/>
</dbReference>
<evidence type="ECO:0000256" key="5">
    <source>
        <dbReference type="ARBA" id="ARBA00022843"/>
    </source>
</evidence>
<evidence type="ECO:0000256" key="7">
    <source>
        <dbReference type="ARBA" id="ARBA00023054"/>
    </source>
</evidence>
<evidence type="ECO:0000256" key="1">
    <source>
        <dbReference type="ARBA" id="ARBA00007860"/>
    </source>
</evidence>
<feature type="domain" description="Torsin-1A-interacting protein 1/2 AAA+ activator" evidence="15">
    <location>
        <begin position="225"/>
        <end position="445"/>
    </location>
</feature>
<comment type="subcellular location">
    <subcellularLocation>
        <location evidence="12">Nucleus inner membrane</location>
        <topology evidence="12">Single-pass membrane protein</topology>
    </subcellularLocation>
</comment>
<sequence length="446" mass="49148">MGDVCGAMKERNLVAGGERVFGTPGSLTRPPIRAYRAAGESRSPAELEHPSGCTGGTVRCTAVVCGLNDGFVFSDWFLFYEHPFSALYGWSAGPDLCFVTSVTLLDFMLSVGSAKLGFGLCLAAGLDKHCWCGFMSSQLPEGFSEGHGAPQRSSASCSEVFLKEFINFCCIYSCLLLSPIEDGSQSGFPKGRTLLLVLIICILMFAILWIRIRSLPDASLSSRNMQILQAFRAQMKKLKNTYQSQDPNLWKRTHVFLEKHLNTSHPHLEPAILLFTAGQEAEKALRCLSDEIANAFAFSQNATTIKINGADKAILDSDVVKLEVDDELSSGFRGGKKVAVVHRFELLPAGSTLIFYKYCDHENAAFKDVALLLTVLLDEQSLRRSLTLQEVEEKVRDFLWTKFTSSDVPSSFNSIDTDKLSGLWSRISHLVLPVWPEKGLPMEGCT</sequence>
<dbReference type="PANTHER" id="PTHR18843:SF6">
    <property type="entry name" value="TORSIN-1A-INTERACTING PROTEIN 1"/>
    <property type="match status" value="1"/>
</dbReference>
<dbReference type="GO" id="GO:0001671">
    <property type="term" value="F:ATPase activator activity"/>
    <property type="evidence" value="ECO:0007669"/>
    <property type="project" value="Ensembl"/>
</dbReference>
<evidence type="ECO:0000256" key="12">
    <source>
        <dbReference type="ARBA" id="ARBA00037876"/>
    </source>
</evidence>
<keyword evidence="8 14" id="KW-0472">Membrane</keyword>
<dbReference type="InterPro" id="IPR038599">
    <property type="entry name" value="LAP1C-like_C_sf"/>
</dbReference>
<evidence type="ECO:0000256" key="4">
    <source>
        <dbReference type="ARBA" id="ARBA00022692"/>
    </source>
</evidence>
<dbReference type="GO" id="GO:0005637">
    <property type="term" value="C:nuclear inner membrane"/>
    <property type="evidence" value="ECO:0007669"/>
    <property type="project" value="UniProtKB-SubCell"/>
</dbReference>
<evidence type="ECO:0000256" key="6">
    <source>
        <dbReference type="ARBA" id="ARBA00022989"/>
    </source>
</evidence>
<keyword evidence="5" id="KW-0832">Ubl conjugation</keyword>
<evidence type="ECO:0000256" key="2">
    <source>
        <dbReference type="ARBA" id="ARBA00022499"/>
    </source>
</evidence>
<dbReference type="Gene3D" id="3.40.50.12190">
    <property type="match status" value="1"/>
</dbReference>
<proteinExistence type="inferred from homology"/>
<keyword evidence="9" id="KW-0325">Glycoprotein</keyword>
<keyword evidence="3" id="KW-0597">Phosphoprotein</keyword>
<dbReference type="AlphaFoldDB" id="A0A8C2UGF0"/>
<keyword evidence="2" id="KW-1017">Isopeptide bond</keyword>
<keyword evidence="10" id="KW-0539">Nucleus</keyword>
<dbReference type="GeneTree" id="ENSGT00390000012166"/>